<evidence type="ECO:0000259" key="1">
    <source>
        <dbReference type="Pfam" id="PF22979"/>
    </source>
</evidence>
<dbReference type="WBParaSite" id="ACAC_0000053601-mRNA-1">
    <property type="protein sequence ID" value="ACAC_0000053601-mRNA-1"/>
    <property type="gene ID" value="ACAC_0000053601"/>
</dbReference>
<reference evidence="3" key="2">
    <citation type="submission" date="2016-04" db="UniProtKB">
        <authorList>
            <consortium name="WormBaseParasite"/>
        </authorList>
    </citation>
    <scope>IDENTIFICATION</scope>
</reference>
<accession>A0A158P634</accession>
<organism evidence="2 3">
    <name type="scientific">Angiostrongylus cantonensis</name>
    <name type="common">Rat lungworm</name>
    <dbReference type="NCBI Taxonomy" id="6313"/>
    <lineage>
        <taxon>Eukaryota</taxon>
        <taxon>Metazoa</taxon>
        <taxon>Ecdysozoa</taxon>
        <taxon>Nematoda</taxon>
        <taxon>Chromadorea</taxon>
        <taxon>Rhabditida</taxon>
        <taxon>Rhabditina</taxon>
        <taxon>Rhabditomorpha</taxon>
        <taxon>Strongyloidea</taxon>
        <taxon>Metastrongylidae</taxon>
        <taxon>Angiostrongylus</taxon>
    </lineage>
</organism>
<dbReference type="InterPro" id="IPR035994">
    <property type="entry name" value="Nucleoside_phosphorylase_sf"/>
</dbReference>
<keyword evidence="2" id="KW-1185">Reference proteome</keyword>
<dbReference type="GO" id="GO:0009116">
    <property type="term" value="P:nucleoside metabolic process"/>
    <property type="evidence" value="ECO:0007669"/>
    <property type="project" value="InterPro"/>
</dbReference>
<proteinExistence type="predicted"/>
<dbReference type="Gene3D" id="3.40.50.1580">
    <property type="entry name" value="Nucleoside phosphorylase domain"/>
    <property type="match status" value="1"/>
</dbReference>
<reference evidence="2" key="1">
    <citation type="submission" date="2012-09" db="EMBL/GenBank/DDBJ databases">
        <authorList>
            <person name="Martin A.A."/>
        </authorList>
    </citation>
    <scope>NUCLEOTIDE SEQUENCE</scope>
</reference>
<evidence type="ECO:0000313" key="2">
    <source>
        <dbReference type="Proteomes" id="UP000035642"/>
    </source>
</evidence>
<dbReference type="PANTHER" id="PTHR47705">
    <property type="entry name" value="AGAP000321-PA"/>
    <property type="match status" value="1"/>
</dbReference>
<dbReference type="GO" id="GO:0003824">
    <property type="term" value="F:catalytic activity"/>
    <property type="evidence" value="ECO:0007669"/>
    <property type="project" value="InterPro"/>
</dbReference>
<protein>
    <submittedName>
        <fullName evidence="3">PNP_UDP_1 domain-containing protein</fullName>
    </submittedName>
</protein>
<dbReference type="Pfam" id="PF22979">
    <property type="entry name" value="HTH_69"/>
    <property type="match status" value="1"/>
</dbReference>
<name>A0A158P634_ANGCA</name>
<dbReference type="PANTHER" id="PTHR47705:SF1">
    <property type="entry name" value="PNP_UDP_1 DOMAIN-CONTAINING PROTEIN"/>
    <property type="match status" value="1"/>
</dbReference>
<dbReference type="Proteomes" id="UP000035642">
    <property type="component" value="Unassembled WGS sequence"/>
</dbReference>
<evidence type="ECO:0000313" key="3">
    <source>
        <dbReference type="WBParaSite" id="ACAC_0000053601-mRNA-1"/>
    </source>
</evidence>
<sequence>MKFFLGDDVDLQEGRSIVHNFFKQLMTGFPKDYVSFMMRVLKMMHQGFPKIQRIDIDFNLVSEEELVAIPDAAQYDSGSEVEEVTIGHIQELLEHAFPNGLTVAVMTDALRSTTDEVERYLNELEALGIAQRVEDEWLRVDTRNVDAVARTPHGPTDQPTVAIVTCLFVEKQAVDALIEDRSMVHRYKSGGDSNIYTLGRIGQHRVVATKLASIGDSREAITSAGSITTRLLGNFQNIEHVFVVGVGGAVPHFTDAKRHARLGDVVISASKPDAYIYAPDLMIDRKTEAFSGFFVRRWNPADHLIERIVADGGDELMFKWNEATDDAVRRLSETSADFDFSMPAPETDVLALPVGGGNVVVVPHPNQDTRKGPEVHLGSIGAMANFKRHVEENEESIGALRAKFAEEFEVRCIDAGFDSVIAAINGSRIDSWALIRGIADYQHGLSRASRLWQAHSAARAAAMLRVIVERLPPP</sequence>
<dbReference type="InterPro" id="IPR055121">
    <property type="entry name" value="HTH_69"/>
</dbReference>
<dbReference type="AlphaFoldDB" id="A0A158P634"/>
<dbReference type="STRING" id="6313.A0A158P634"/>
<feature type="domain" description="Winged helix-turn-helix" evidence="1">
    <location>
        <begin position="75"/>
        <end position="141"/>
    </location>
</feature>